<keyword evidence="11" id="KW-1003">Cell membrane</keyword>
<dbReference type="PANTHER" id="PTHR26450:SF92">
    <property type="entry name" value="OLFACTORY RECEPTOR 51E2"/>
    <property type="match status" value="1"/>
</dbReference>
<feature type="domain" description="G-protein coupled receptors family 1 profile" evidence="12">
    <location>
        <begin position="43"/>
        <end position="294"/>
    </location>
</feature>
<evidence type="ECO:0000313" key="14">
    <source>
        <dbReference type="Proteomes" id="UP000694393"/>
    </source>
</evidence>
<keyword evidence="5 11" id="KW-1133">Transmembrane helix</keyword>
<dbReference type="SUPFAM" id="SSF81321">
    <property type="entry name" value="Family A G protein-coupled receptor-like"/>
    <property type="match status" value="1"/>
</dbReference>
<evidence type="ECO:0000256" key="9">
    <source>
        <dbReference type="ARBA" id="ARBA00023224"/>
    </source>
</evidence>
<dbReference type="PROSITE" id="PS00237">
    <property type="entry name" value="G_PROTEIN_RECEP_F1_1"/>
    <property type="match status" value="1"/>
</dbReference>
<protein>
    <recommendedName>
        <fullName evidence="11">Olfactory receptor</fullName>
    </recommendedName>
</protein>
<keyword evidence="6 10" id="KW-0297">G-protein coupled receptor</keyword>
<reference evidence="13" key="1">
    <citation type="submission" date="2025-08" db="UniProtKB">
        <authorList>
            <consortium name="Ensembl"/>
        </authorList>
    </citation>
    <scope>IDENTIFICATION</scope>
</reference>
<evidence type="ECO:0000256" key="1">
    <source>
        <dbReference type="ARBA" id="ARBA00004141"/>
    </source>
</evidence>
<dbReference type="CDD" id="cd15222">
    <property type="entry name" value="7tmA_OR51-like"/>
    <property type="match status" value="1"/>
</dbReference>
<dbReference type="InterPro" id="IPR000276">
    <property type="entry name" value="GPCR_Rhodpsn"/>
</dbReference>
<evidence type="ECO:0000256" key="7">
    <source>
        <dbReference type="ARBA" id="ARBA00023136"/>
    </source>
</evidence>
<organism evidence="13 14">
    <name type="scientific">Pelusios castaneus</name>
    <name type="common">West African mud turtle</name>
    <dbReference type="NCBI Taxonomy" id="367368"/>
    <lineage>
        <taxon>Eukaryota</taxon>
        <taxon>Metazoa</taxon>
        <taxon>Chordata</taxon>
        <taxon>Craniata</taxon>
        <taxon>Vertebrata</taxon>
        <taxon>Euteleostomi</taxon>
        <taxon>Archelosauria</taxon>
        <taxon>Testudinata</taxon>
        <taxon>Testudines</taxon>
        <taxon>Pleurodira</taxon>
        <taxon>Pelomedusidae</taxon>
        <taxon>Pelusios</taxon>
    </lineage>
</organism>
<feature type="transmembrane region" description="Helical" evidence="11">
    <location>
        <begin position="198"/>
        <end position="223"/>
    </location>
</feature>
<dbReference type="FunFam" id="1.20.1070.10:FF:000002">
    <property type="entry name" value="Olfactory receptor"/>
    <property type="match status" value="1"/>
</dbReference>
<name>A0A8C8S1F1_9SAUR</name>
<comment type="subcellular location">
    <subcellularLocation>
        <location evidence="11">Cell membrane</location>
        <topology evidence="11">Multi-pass membrane protein</topology>
    </subcellularLocation>
    <subcellularLocation>
        <location evidence="1">Membrane</location>
        <topology evidence="1">Multi-pass membrane protein</topology>
    </subcellularLocation>
</comment>
<dbReference type="GO" id="GO:0071396">
    <property type="term" value="P:cellular response to lipid"/>
    <property type="evidence" value="ECO:0007669"/>
    <property type="project" value="UniProtKB-ARBA"/>
</dbReference>
<evidence type="ECO:0000256" key="11">
    <source>
        <dbReference type="RuleBase" id="RU363047"/>
    </source>
</evidence>
<dbReference type="InterPro" id="IPR000725">
    <property type="entry name" value="Olfact_rcpt"/>
</dbReference>
<dbReference type="InterPro" id="IPR050402">
    <property type="entry name" value="OR51/52/56-like"/>
</dbReference>
<evidence type="ECO:0000256" key="10">
    <source>
        <dbReference type="RuleBase" id="RU000688"/>
    </source>
</evidence>
<feature type="transmembrane region" description="Helical" evidence="11">
    <location>
        <begin position="62"/>
        <end position="80"/>
    </location>
</feature>
<keyword evidence="4 11" id="KW-0552">Olfaction</keyword>
<reference evidence="13" key="2">
    <citation type="submission" date="2025-09" db="UniProtKB">
        <authorList>
            <consortium name="Ensembl"/>
        </authorList>
    </citation>
    <scope>IDENTIFICATION</scope>
</reference>
<keyword evidence="8 10" id="KW-0675">Receptor</keyword>
<dbReference type="Proteomes" id="UP000694393">
    <property type="component" value="Unplaced"/>
</dbReference>
<dbReference type="Ensembl" id="ENSPCET00000013197.1">
    <property type="protein sequence ID" value="ENSPCEP00000012744.1"/>
    <property type="gene ID" value="ENSPCEG00000010134.1"/>
</dbReference>
<dbReference type="PRINTS" id="PR00245">
    <property type="entry name" value="OLFACTORYR"/>
</dbReference>
<dbReference type="Gene3D" id="1.20.1070.10">
    <property type="entry name" value="Rhodopsin 7-helix transmembrane proteins"/>
    <property type="match status" value="1"/>
</dbReference>
<feature type="transmembrane region" description="Helical" evidence="11">
    <location>
        <begin position="244"/>
        <end position="267"/>
    </location>
</feature>
<feature type="transmembrane region" description="Helical" evidence="11">
    <location>
        <begin position="142"/>
        <end position="164"/>
    </location>
</feature>
<evidence type="ECO:0000256" key="6">
    <source>
        <dbReference type="ARBA" id="ARBA00023040"/>
    </source>
</evidence>
<sequence>MSAPNNTEFRPSVFLLAGVPGLEAARFWTAFPLCFMYVVSIICNCAVVFIVKTERSLHTPMYFFLCMLAALDLGLSTSIIPRLLSLLWSDSREISFDACLIQMFLIHSLSGAESSVLLAMAWDRYLAICYPLRHPAILTNPLTAKLCLAALVRGVLFFLPVPLLTLHLPFCRSNTLSHSYCLHQDIMNLACARTTPNVVYGLTAILLVMGLDSLLISLSYFMIIKAVLQLSSRKERLQAFSTCVAHLCVVLAFYVPLIGLSVVHRFGKSLPSLIQVIMGYFYLLVPPLLNPIVYGVRTKEIRRRILRWIPRTEHF</sequence>
<keyword evidence="2 11" id="KW-0716">Sensory transduction</keyword>
<evidence type="ECO:0000256" key="5">
    <source>
        <dbReference type="ARBA" id="ARBA00022989"/>
    </source>
</evidence>
<keyword evidence="3 10" id="KW-0812">Transmembrane</keyword>
<accession>A0A8C8S1F1</accession>
<evidence type="ECO:0000256" key="8">
    <source>
        <dbReference type="ARBA" id="ARBA00023170"/>
    </source>
</evidence>
<dbReference type="PANTHER" id="PTHR26450">
    <property type="entry name" value="OLFACTORY RECEPTOR 56B1-RELATED"/>
    <property type="match status" value="1"/>
</dbReference>
<dbReference type="Pfam" id="PF13853">
    <property type="entry name" value="7tm_4"/>
    <property type="match status" value="1"/>
</dbReference>
<dbReference type="GO" id="GO:0004984">
    <property type="term" value="F:olfactory receptor activity"/>
    <property type="evidence" value="ECO:0007669"/>
    <property type="project" value="InterPro"/>
</dbReference>
<evidence type="ECO:0000256" key="2">
    <source>
        <dbReference type="ARBA" id="ARBA00022606"/>
    </source>
</evidence>
<dbReference type="InterPro" id="IPR017452">
    <property type="entry name" value="GPCR_Rhodpsn_7TM"/>
</dbReference>
<comment type="similarity">
    <text evidence="10">Belongs to the G-protein coupled receptor 1 family.</text>
</comment>
<proteinExistence type="inferred from homology"/>
<feature type="transmembrane region" description="Helical" evidence="11">
    <location>
        <begin position="100"/>
        <end position="122"/>
    </location>
</feature>
<keyword evidence="7 11" id="KW-0472">Membrane</keyword>
<dbReference type="GO" id="GO:0005886">
    <property type="term" value="C:plasma membrane"/>
    <property type="evidence" value="ECO:0007669"/>
    <property type="project" value="UniProtKB-SubCell"/>
</dbReference>
<evidence type="ECO:0000256" key="3">
    <source>
        <dbReference type="ARBA" id="ARBA00022692"/>
    </source>
</evidence>
<dbReference type="PROSITE" id="PS50262">
    <property type="entry name" value="G_PROTEIN_RECEP_F1_2"/>
    <property type="match status" value="1"/>
</dbReference>
<feature type="transmembrane region" description="Helical" evidence="11">
    <location>
        <begin position="27"/>
        <end position="50"/>
    </location>
</feature>
<feature type="transmembrane region" description="Helical" evidence="11">
    <location>
        <begin position="273"/>
        <end position="296"/>
    </location>
</feature>
<evidence type="ECO:0000256" key="4">
    <source>
        <dbReference type="ARBA" id="ARBA00022725"/>
    </source>
</evidence>
<dbReference type="GO" id="GO:0004930">
    <property type="term" value="F:G protein-coupled receptor activity"/>
    <property type="evidence" value="ECO:0007669"/>
    <property type="project" value="UniProtKB-KW"/>
</dbReference>
<keyword evidence="14" id="KW-1185">Reference proteome</keyword>
<dbReference type="AlphaFoldDB" id="A0A8C8S1F1"/>
<dbReference type="PRINTS" id="PR00237">
    <property type="entry name" value="GPCRRHODOPSN"/>
</dbReference>
<keyword evidence="9 10" id="KW-0807">Transducer</keyword>
<evidence type="ECO:0000313" key="13">
    <source>
        <dbReference type="Ensembl" id="ENSPCEP00000012744.1"/>
    </source>
</evidence>
<evidence type="ECO:0000259" key="12">
    <source>
        <dbReference type="PROSITE" id="PS50262"/>
    </source>
</evidence>